<comment type="caution">
    <text evidence="2">The sequence shown here is derived from an EMBL/GenBank/DDBJ whole genome shotgun (WGS) entry which is preliminary data.</text>
</comment>
<dbReference type="RefSeq" id="WP_203690742.1">
    <property type="nucleotide sequence ID" value="NZ_BAAALC010000019.1"/>
</dbReference>
<keyword evidence="1" id="KW-1133">Transmembrane helix</keyword>
<organism evidence="2 3">
    <name type="scientific">Catellatospora coxensis</name>
    <dbReference type="NCBI Taxonomy" id="310354"/>
    <lineage>
        <taxon>Bacteria</taxon>
        <taxon>Bacillati</taxon>
        <taxon>Actinomycetota</taxon>
        <taxon>Actinomycetes</taxon>
        <taxon>Micromonosporales</taxon>
        <taxon>Micromonosporaceae</taxon>
        <taxon>Catellatospora</taxon>
    </lineage>
</organism>
<dbReference type="EMBL" id="BONI01000010">
    <property type="protein sequence ID" value="GIG05009.1"/>
    <property type="molecule type" value="Genomic_DNA"/>
</dbReference>
<proteinExistence type="predicted"/>
<evidence type="ECO:0000313" key="3">
    <source>
        <dbReference type="Proteomes" id="UP000630887"/>
    </source>
</evidence>
<dbReference type="Proteomes" id="UP000630887">
    <property type="component" value="Unassembled WGS sequence"/>
</dbReference>
<feature type="transmembrane region" description="Helical" evidence="1">
    <location>
        <begin position="30"/>
        <end position="51"/>
    </location>
</feature>
<dbReference type="AlphaFoldDB" id="A0A8J3KTV5"/>
<keyword evidence="3" id="KW-1185">Reference proteome</keyword>
<name>A0A8J3KTV5_9ACTN</name>
<gene>
    <name evidence="2" type="ORF">Cco03nite_17090</name>
</gene>
<keyword evidence="1" id="KW-0812">Transmembrane</keyword>
<evidence type="ECO:0000313" key="2">
    <source>
        <dbReference type="EMBL" id="GIG05009.1"/>
    </source>
</evidence>
<protein>
    <submittedName>
        <fullName evidence="2">Uncharacterized protein</fullName>
    </submittedName>
</protein>
<evidence type="ECO:0000256" key="1">
    <source>
        <dbReference type="SAM" id="Phobius"/>
    </source>
</evidence>
<keyword evidence="1" id="KW-0472">Membrane</keyword>
<accession>A0A8J3KTV5</accession>
<sequence>MFAIIAAICFGLALLLDLLGEGVEPLFTVGTLSLLGFLFIALHLAGFATAVRGRNWRRR</sequence>
<reference evidence="2 3" key="1">
    <citation type="submission" date="2021-01" db="EMBL/GenBank/DDBJ databases">
        <title>Whole genome shotgun sequence of Catellatospora coxensis NBRC 107359.</title>
        <authorList>
            <person name="Komaki H."/>
            <person name="Tamura T."/>
        </authorList>
    </citation>
    <scope>NUCLEOTIDE SEQUENCE [LARGE SCALE GENOMIC DNA]</scope>
    <source>
        <strain evidence="2 3">NBRC 107359</strain>
    </source>
</reference>